<feature type="domain" description="Tyr recombinase" evidence="2">
    <location>
        <begin position="33"/>
        <end position="237"/>
    </location>
</feature>
<dbReference type="Gene3D" id="1.10.443.10">
    <property type="entry name" value="Intergrase catalytic core"/>
    <property type="match status" value="1"/>
</dbReference>
<dbReference type="GO" id="GO:0003677">
    <property type="term" value="F:DNA binding"/>
    <property type="evidence" value="ECO:0007669"/>
    <property type="project" value="InterPro"/>
</dbReference>
<accession>A0A852V225</accession>
<dbReference type="InterPro" id="IPR013762">
    <property type="entry name" value="Integrase-like_cat_sf"/>
</dbReference>
<keyword evidence="1" id="KW-0233">DNA recombination</keyword>
<keyword evidence="4" id="KW-1185">Reference proteome</keyword>
<dbReference type="InterPro" id="IPR011010">
    <property type="entry name" value="DNA_brk_join_enz"/>
</dbReference>
<name>A0A852V225_9ACTN</name>
<dbReference type="GO" id="GO:0006310">
    <property type="term" value="P:DNA recombination"/>
    <property type="evidence" value="ECO:0007669"/>
    <property type="project" value="UniProtKB-KW"/>
</dbReference>
<dbReference type="CDD" id="cd01189">
    <property type="entry name" value="INT_ICEBs1_C_like"/>
    <property type="match status" value="1"/>
</dbReference>
<evidence type="ECO:0000256" key="1">
    <source>
        <dbReference type="ARBA" id="ARBA00023172"/>
    </source>
</evidence>
<dbReference type="SUPFAM" id="SSF56349">
    <property type="entry name" value="DNA breaking-rejoining enzymes"/>
    <property type="match status" value="1"/>
</dbReference>
<dbReference type="Proteomes" id="UP000576393">
    <property type="component" value="Unassembled WGS sequence"/>
</dbReference>
<dbReference type="RefSeq" id="WP_179819776.1">
    <property type="nucleotide sequence ID" value="NZ_JACCCO010000001.1"/>
</dbReference>
<evidence type="ECO:0000313" key="3">
    <source>
        <dbReference type="EMBL" id="NYF40231.1"/>
    </source>
</evidence>
<dbReference type="InterPro" id="IPR050090">
    <property type="entry name" value="Tyrosine_recombinase_XerCD"/>
</dbReference>
<organism evidence="3 4">
    <name type="scientific">Streptosporangium sandarakinum</name>
    <dbReference type="NCBI Taxonomy" id="1260955"/>
    <lineage>
        <taxon>Bacteria</taxon>
        <taxon>Bacillati</taxon>
        <taxon>Actinomycetota</taxon>
        <taxon>Actinomycetes</taxon>
        <taxon>Streptosporangiales</taxon>
        <taxon>Streptosporangiaceae</taxon>
        <taxon>Streptosporangium</taxon>
    </lineage>
</organism>
<dbReference type="AlphaFoldDB" id="A0A852V225"/>
<dbReference type="InterPro" id="IPR002104">
    <property type="entry name" value="Integrase_catalytic"/>
</dbReference>
<evidence type="ECO:0000259" key="2">
    <source>
        <dbReference type="PROSITE" id="PS51898"/>
    </source>
</evidence>
<gene>
    <name evidence="3" type="ORF">HDA43_002390</name>
</gene>
<comment type="caution">
    <text evidence="3">The sequence shown here is derived from an EMBL/GenBank/DDBJ whole genome shotgun (WGS) entry which is preliminary data.</text>
</comment>
<dbReference type="GO" id="GO:0015074">
    <property type="term" value="P:DNA integration"/>
    <property type="evidence" value="ECO:0007669"/>
    <property type="project" value="InterPro"/>
</dbReference>
<dbReference type="EMBL" id="JACCCO010000001">
    <property type="protein sequence ID" value="NYF40231.1"/>
    <property type="molecule type" value="Genomic_DNA"/>
</dbReference>
<sequence length="247" mass="26906">MLRKALGDAVTVDEILASNPAARVKLPRVQAAELGLVWTPARLREFLVTVGDHRLSAFFRLAAYAGARRGELLNLRWSDVDLDVPQIRITGTTAVIDGRRVEGTTKGGRSRVVSIDGETAGFLRRHREQQRADRDKVGDGWKGADGYVFTIGWGEPIYPDTVSALMPKLISAHNSARPDSPLPHARLHDLRHVHATTLLLAGVPVHVVAARLGHADPAITLRVYAHVIHEQAATAADVFAKAIEEPT</sequence>
<reference evidence="3 4" key="1">
    <citation type="submission" date="2020-07" db="EMBL/GenBank/DDBJ databases">
        <title>Sequencing the genomes of 1000 actinobacteria strains.</title>
        <authorList>
            <person name="Klenk H.-P."/>
        </authorList>
    </citation>
    <scope>NUCLEOTIDE SEQUENCE [LARGE SCALE GENOMIC DNA]</scope>
    <source>
        <strain evidence="3 4">DSM 45763</strain>
    </source>
</reference>
<dbReference type="PANTHER" id="PTHR30349:SF64">
    <property type="entry name" value="PROPHAGE INTEGRASE INTD-RELATED"/>
    <property type="match status" value="1"/>
</dbReference>
<dbReference type="Pfam" id="PF00589">
    <property type="entry name" value="Phage_integrase"/>
    <property type="match status" value="1"/>
</dbReference>
<evidence type="ECO:0000313" key="4">
    <source>
        <dbReference type="Proteomes" id="UP000576393"/>
    </source>
</evidence>
<dbReference type="PROSITE" id="PS51898">
    <property type="entry name" value="TYR_RECOMBINASE"/>
    <property type="match status" value="1"/>
</dbReference>
<proteinExistence type="predicted"/>
<protein>
    <submittedName>
        <fullName evidence="3">Integrase</fullName>
    </submittedName>
</protein>
<dbReference type="PANTHER" id="PTHR30349">
    <property type="entry name" value="PHAGE INTEGRASE-RELATED"/>
    <property type="match status" value="1"/>
</dbReference>